<reference evidence="3 4" key="1">
    <citation type="submission" date="2018-05" db="EMBL/GenBank/DDBJ databases">
        <title>Spiribacter halobius sp. nov., a moderately halophilic bacterium isolated from marine solar saltern.</title>
        <authorList>
            <person name="Zheng W.-S."/>
            <person name="Lu D.-C."/>
            <person name="Du Z.-J."/>
        </authorList>
    </citation>
    <scope>NUCLEOTIDE SEQUENCE [LARGE SCALE GENOMIC DNA]</scope>
    <source>
        <strain evidence="3 4">E85</strain>
    </source>
</reference>
<keyword evidence="4" id="KW-1185">Reference proteome</keyword>
<evidence type="ECO:0000313" key="3">
    <source>
        <dbReference type="EMBL" id="PWG63495.1"/>
    </source>
</evidence>
<evidence type="ECO:0000259" key="2">
    <source>
        <dbReference type="Pfam" id="PF03795"/>
    </source>
</evidence>
<sequence>MYYAIISEDVEDSLERRKGARGEHLARLEALRDQGRLLLAGPHPAIDAEDPGPAGFSGSLVVAEFPSLEEARAWADADPYVAAGVYREVTVKPFKAVLP</sequence>
<accession>A0A2U2N2N5</accession>
<dbReference type="InterPro" id="IPR005545">
    <property type="entry name" value="YCII"/>
</dbReference>
<dbReference type="Pfam" id="PF03795">
    <property type="entry name" value="YCII"/>
    <property type="match status" value="1"/>
</dbReference>
<comment type="caution">
    <text evidence="3">The sequence shown here is derived from an EMBL/GenBank/DDBJ whole genome shotgun (WGS) entry which is preliminary data.</text>
</comment>
<dbReference type="InterPro" id="IPR051807">
    <property type="entry name" value="Sec-metab_biosynth-assoc"/>
</dbReference>
<name>A0A2U2N2N5_9GAMM</name>
<gene>
    <name evidence="3" type="ORF">DEM34_07985</name>
</gene>
<comment type="similarity">
    <text evidence="1">Belongs to the YciI family.</text>
</comment>
<feature type="domain" description="YCII-related" evidence="2">
    <location>
        <begin position="1"/>
        <end position="95"/>
    </location>
</feature>
<organism evidence="3 4">
    <name type="scientific">Sediminicurvatus halobius</name>
    <dbReference type="NCBI Taxonomy" id="2182432"/>
    <lineage>
        <taxon>Bacteria</taxon>
        <taxon>Pseudomonadati</taxon>
        <taxon>Pseudomonadota</taxon>
        <taxon>Gammaproteobacteria</taxon>
        <taxon>Chromatiales</taxon>
        <taxon>Ectothiorhodospiraceae</taxon>
        <taxon>Sediminicurvatus</taxon>
    </lineage>
</organism>
<protein>
    <recommendedName>
        <fullName evidence="2">YCII-related domain-containing protein</fullName>
    </recommendedName>
</protein>
<dbReference type="PANTHER" id="PTHR33606:SF3">
    <property type="entry name" value="PROTEIN YCII"/>
    <property type="match status" value="1"/>
</dbReference>
<dbReference type="Gene3D" id="3.30.70.1060">
    <property type="entry name" value="Dimeric alpha+beta barrel"/>
    <property type="match status" value="1"/>
</dbReference>
<dbReference type="RefSeq" id="WP_109678024.1">
    <property type="nucleotide sequence ID" value="NZ_CP086615.1"/>
</dbReference>
<dbReference type="NCBIfam" id="NF008473">
    <property type="entry name" value="PRK11370.1"/>
    <property type="match status" value="1"/>
</dbReference>
<dbReference type="OrthoDB" id="9797014at2"/>
<proteinExistence type="inferred from homology"/>
<dbReference type="InterPro" id="IPR011008">
    <property type="entry name" value="Dimeric_a/b-barrel"/>
</dbReference>
<evidence type="ECO:0000313" key="4">
    <source>
        <dbReference type="Proteomes" id="UP000245474"/>
    </source>
</evidence>
<dbReference type="PANTHER" id="PTHR33606">
    <property type="entry name" value="PROTEIN YCII"/>
    <property type="match status" value="1"/>
</dbReference>
<dbReference type="Proteomes" id="UP000245474">
    <property type="component" value="Unassembled WGS sequence"/>
</dbReference>
<dbReference type="SUPFAM" id="SSF54909">
    <property type="entry name" value="Dimeric alpha+beta barrel"/>
    <property type="match status" value="1"/>
</dbReference>
<evidence type="ECO:0000256" key="1">
    <source>
        <dbReference type="ARBA" id="ARBA00007689"/>
    </source>
</evidence>
<dbReference type="AlphaFoldDB" id="A0A2U2N2N5"/>
<dbReference type="EMBL" id="QFFI01000010">
    <property type="protein sequence ID" value="PWG63495.1"/>
    <property type="molecule type" value="Genomic_DNA"/>
</dbReference>